<dbReference type="AlphaFoldDB" id="A0A1F5YFD3"/>
<evidence type="ECO:0000256" key="4">
    <source>
        <dbReference type="ARBA" id="ARBA00022884"/>
    </source>
</evidence>
<dbReference type="NCBIfam" id="NF005974">
    <property type="entry name" value="PRK08061.1"/>
    <property type="match status" value="1"/>
</dbReference>
<evidence type="ECO:0000313" key="10">
    <source>
        <dbReference type="EMBL" id="OGF98859.1"/>
    </source>
</evidence>
<feature type="binding site" evidence="9">
    <location>
        <position position="43"/>
    </location>
    <ligand>
        <name>Zn(2+)</name>
        <dbReference type="ChEBI" id="CHEBI:29105"/>
    </ligand>
</feature>
<evidence type="ECO:0000256" key="3">
    <source>
        <dbReference type="ARBA" id="ARBA00022833"/>
    </source>
</evidence>
<dbReference type="Pfam" id="PF00253">
    <property type="entry name" value="Ribosomal_S14"/>
    <property type="match status" value="1"/>
</dbReference>
<proteinExistence type="inferred from homology"/>
<sequence length="61" mass="7238">MAKQSDIIKFQKKQKFQVKFRNRCQICGRSRGYMRKFGLCRLCFRELAHKGQLPGVTKASW</sequence>
<evidence type="ECO:0000256" key="7">
    <source>
        <dbReference type="ARBA" id="ARBA00035167"/>
    </source>
</evidence>
<dbReference type="GO" id="GO:0008270">
    <property type="term" value="F:zinc ion binding"/>
    <property type="evidence" value="ECO:0007669"/>
    <property type="project" value="UniProtKB-UniRule"/>
</dbReference>
<evidence type="ECO:0000256" key="6">
    <source>
        <dbReference type="ARBA" id="ARBA00023274"/>
    </source>
</evidence>
<dbReference type="GO" id="GO:0003735">
    <property type="term" value="F:structural constituent of ribosome"/>
    <property type="evidence" value="ECO:0007669"/>
    <property type="project" value="InterPro"/>
</dbReference>
<comment type="function">
    <text evidence="9">Binds 16S rRNA, required for the assembly of 30S particles and may also be responsible for determining the conformation of the 16S rRNA at the A site.</text>
</comment>
<comment type="subunit">
    <text evidence="9">Part of the 30S ribosomal subunit. Contacts proteins S3 and S10.</text>
</comment>
<dbReference type="InterPro" id="IPR001209">
    <property type="entry name" value="Ribosomal_uS14"/>
</dbReference>
<feature type="binding site" evidence="9">
    <location>
        <position position="27"/>
    </location>
    <ligand>
        <name>Zn(2+)</name>
        <dbReference type="ChEBI" id="CHEBI:29105"/>
    </ligand>
</feature>
<dbReference type="PANTHER" id="PTHR19836">
    <property type="entry name" value="30S RIBOSOMAL PROTEIN S14"/>
    <property type="match status" value="1"/>
</dbReference>
<keyword evidence="2 9" id="KW-0699">rRNA-binding</keyword>
<keyword evidence="3 9" id="KW-0862">Zinc</keyword>
<reference evidence="10 11" key="1">
    <citation type="journal article" date="2016" name="Nat. Commun.">
        <title>Thousands of microbial genomes shed light on interconnected biogeochemical processes in an aquifer system.</title>
        <authorList>
            <person name="Anantharaman K."/>
            <person name="Brown C.T."/>
            <person name="Hug L.A."/>
            <person name="Sharon I."/>
            <person name="Castelle C.J."/>
            <person name="Probst A.J."/>
            <person name="Thomas B.C."/>
            <person name="Singh A."/>
            <person name="Wilkins M.J."/>
            <person name="Karaoz U."/>
            <person name="Brodie E.L."/>
            <person name="Williams K.H."/>
            <person name="Hubbard S.S."/>
            <person name="Banfield J.F."/>
        </authorList>
    </citation>
    <scope>NUCLEOTIDE SEQUENCE [LARGE SCALE GENOMIC DNA]</scope>
</reference>
<accession>A0A1F5YFD3</accession>
<feature type="binding site" evidence="9">
    <location>
        <position position="24"/>
    </location>
    <ligand>
        <name>Zn(2+)</name>
        <dbReference type="ChEBI" id="CHEBI:29105"/>
    </ligand>
</feature>
<dbReference type="HAMAP" id="MF_01364_B">
    <property type="entry name" value="Ribosomal_uS14_2_B"/>
    <property type="match status" value="1"/>
</dbReference>
<keyword evidence="1 9" id="KW-0479">Metal-binding</keyword>
<evidence type="ECO:0000313" key="11">
    <source>
        <dbReference type="Proteomes" id="UP000177396"/>
    </source>
</evidence>
<dbReference type="GO" id="GO:0019843">
    <property type="term" value="F:rRNA binding"/>
    <property type="evidence" value="ECO:0007669"/>
    <property type="project" value="UniProtKB-UniRule"/>
</dbReference>
<comment type="cofactor">
    <cofactor evidence="9">
        <name>Zn(2+)</name>
        <dbReference type="ChEBI" id="CHEBI:29105"/>
    </cofactor>
    <text evidence="9">Binds 1 zinc ion per subunit.</text>
</comment>
<dbReference type="InterPro" id="IPR043140">
    <property type="entry name" value="Ribosomal_uS14_sf"/>
</dbReference>
<comment type="similarity">
    <text evidence="8 9">Belongs to the universal ribosomal protein uS14 family. Zinc-binding uS14 subfamily.</text>
</comment>
<gene>
    <name evidence="9" type="primary">rpsZ</name>
    <name evidence="9" type="synonym">rpsN</name>
    <name evidence="10" type="ORF">A2153_03865</name>
</gene>
<dbReference type="InterPro" id="IPR023053">
    <property type="entry name" value="Ribosomal_uS14_bact"/>
</dbReference>
<dbReference type="GO" id="GO:0005737">
    <property type="term" value="C:cytoplasm"/>
    <property type="evidence" value="ECO:0007669"/>
    <property type="project" value="UniProtKB-ARBA"/>
</dbReference>
<dbReference type="GO" id="GO:0006412">
    <property type="term" value="P:translation"/>
    <property type="evidence" value="ECO:0007669"/>
    <property type="project" value="UniProtKB-UniRule"/>
</dbReference>
<dbReference type="FunFam" id="4.10.830.10:FF:000001">
    <property type="entry name" value="30S ribosomal protein S14 type Z"/>
    <property type="match status" value="1"/>
</dbReference>
<name>A0A1F5YFD3_9BACT</name>
<dbReference type="GO" id="GO:0015935">
    <property type="term" value="C:small ribosomal subunit"/>
    <property type="evidence" value="ECO:0007669"/>
    <property type="project" value="TreeGrafter"/>
</dbReference>
<evidence type="ECO:0000256" key="5">
    <source>
        <dbReference type="ARBA" id="ARBA00022980"/>
    </source>
</evidence>
<evidence type="ECO:0000256" key="2">
    <source>
        <dbReference type="ARBA" id="ARBA00022730"/>
    </source>
</evidence>
<dbReference type="Proteomes" id="UP000177396">
    <property type="component" value="Unassembled WGS sequence"/>
</dbReference>
<keyword evidence="5 9" id="KW-0689">Ribosomal protein</keyword>
<evidence type="ECO:0000256" key="9">
    <source>
        <dbReference type="HAMAP-Rule" id="MF_01364"/>
    </source>
</evidence>
<dbReference type="InterPro" id="IPR018271">
    <property type="entry name" value="Ribosomal_uS14_CS"/>
</dbReference>
<keyword evidence="6 9" id="KW-0687">Ribonucleoprotein</keyword>
<dbReference type="PROSITE" id="PS00527">
    <property type="entry name" value="RIBOSOMAL_S14"/>
    <property type="match status" value="1"/>
</dbReference>
<dbReference type="Gene3D" id="4.10.830.10">
    <property type="entry name" value="30s Ribosomal Protein S14, Chain N"/>
    <property type="match status" value="1"/>
</dbReference>
<dbReference type="PANTHER" id="PTHR19836:SF19">
    <property type="entry name" value="SMALL RIBOSOMAL SUBUNIT PROTEIN US14M"/>
    <property type="match status" value="1"/>
</dbReference>
<protein>
    <recommendedName>
        <fullName evidence="7 9">Small ribosomal subunit protein uS14</fullName>
    </recommendedName>
</protein>
<feature type="binding site" evidence="9">
    <location>
        <position position="40"/>
    </location>
    <ligand>
        <name>Zn(2+)</name>
        <dbReference type="ChEBI" id="CHEBI:29105"/>
    </ligand>
</feature>
<keyword evidence="4 9" id="KW-0694">RNA-binding</keyword>
<dbReference type="EMBL" id="MFJB01000081">
    <property type="protein sequence ID" value="OGF98859.1"/>
    <property type="molecule type" value="Genomic_DNA"/>
</dbReference>
<comment type="caution">
    <text evidence="10">The sequence shown here is derived from an EMBL/GenBank/DDBJ whole genome shotgun (WGS) entry which is preliminary data.</text>
</comment>
<evidence type="ECO:0000256" key="8">
    <source>
        <dbReference type="ARBA" id="ARBA00060857"/>
    </source>
</evidence>
<dbReference type="SUPFAM" id="SSF57716">
    <property type="entry name" value="Glucocorticoid receptor-like (DNA-binding domain)"/>
    <property type="match status" value="1"/>
</dbReference>
<organism evidence="10 11">
    <name type="scientific">Candidatus Gottesmanbacteria bacterium RBG_16_38_7b</name>
    <dbReference type="NCBI Taxonomy" id="1798372"/>
    <lineage>
        <taxon>Bacteria</taxon>
        <taxon>Candidatus Gottesmaniibacteriota</taxon>
    </lineage>
</organism>
<evidence type="ECO:0000256" key="1">
    <source>
        <dbReference type="ARBA" id="ARBA00022723"/>
    </source>
</evidence>